<dbReference type="GO" id="GO:0001042">
    <property type="term" value="F:RNA polymerase I core binding"/>
    <property type="evidence" value="ECO:0007669"/>
    <property type="project" value="TreeGrafter"/>
</dbReference>
<dbReference type="PANTHER" id="PTHR12790">
    <property type="entry name" value="TRANSCRIPTION INITIATION FACTOR IA RRN3"/>
    <property type="match status" value="1"/>
</dbReference>
<reference evidence="3" key="1">
    <citation type="journal article" date="2020" name="Stud. Mycol.">
        <title>101 Dothideomycetes genomes: a test case for predicting lifestyles and emergence of pathogens.</title>
        <authorList>
            <person name="Haridas S."/>
            <person name="Albert R."/>
            <person name="Binder M."/>
            <person name="Bloem J."/>
            <person name="Labutti K."/>
            <person name="Salamov A."/>
            <person name="Andreopoulos B."/>
            <person name="Baker S."/>
            <person name="Barry K."/>
            <person name="Bills G."/>
            <person name="Bluhm B."/>
            <person name="Cannon C."/>
            <person name="Castanera R."/>
            <person name="Culley D."/>
            <person name="Daum C."/>
            <person name="Ezra D."/>
            <person name="Gonzalez J."/>
            <person name="Henrissat B."/>
            <person name="Kuo A."/>
            <person name="Liang C."/>
            <person name="Lipzen A."/>
            <person name="Lutzoni F."/>
            <person name="Magnuson J."/>
            <person name="Mondo S."/>
            <person name="Nolan M."/>
            <person name="Ohm R."/>
            <person name="Pangilinan J."/>
            <person name="Park H.-J."/>
            <person name="Ramirez L."/>
            <person name="Alfaro M."/>
            <person name="Sun H."/>
            <person name="Tritt A."/>
            <person name="Yoshinaga Y."/>
            <person name="Zwiers L.-H."/>
            <person name="Turgeon B."/>
            <person name="Goodwin S."/>
            <person name="Spatafora J."/>
            <person name="Crous P."/>
            <person name="Grigoriev I."/>
        </authorList>
    </citation>
    <scope>NUCLEOTIDE SEQUENCE</scope>
    <source>
        <strain evidence="3">CBS 101060</strain>
    </source>
</reference>
<dbReference type="InterPro" id="IPR007991">
    <property type="entry name" value="RNA_pol_I_trans_ini_fac_RRN3"/>
</dbReference>
<dbReference type="AlphaFoldDB" id="A0A9P4S586"/>
<feature type="compositionally biased region" description="Acidic residues" evidence="2">
    <location>
        <begin position="302"/>
        <end position="313"/>
    </location>
</feature>
<dbReference type="OrthoDB" id="26970at2759"/>
<dbReference type="GO" id="GO:0001181">
    <property type="term" value="F:RNA polymerase I general transcription initiation factor activity"/>
    <property type="evidence" value="ECO:0007669"/>
    <property type="project" value="InterPro"/>
</dbReference>
<feature type="region of interest" description="Disordered" evidence="2">
    <location>
        <begin position="633"/>
        <end position="696"/>
    </location>
</feature>
<accession>A0A9P4S586</accession>
<evidence type="ECO:0000313" key="3">
    <source>
        <dbReference type="EMBL" id="KAF2836386.1"/>
    </source>
</evidence>
<keyword evidence="3" id="KW-0648">Protein biosynthesis</keyword>
<evidence type="ECO:0000256" key="2">
    <source>
        <dbReference type="SAM" id="MobiDB-lite"/>
    </source>
</evidence>
<evidence type="ECO:0000313" key="4">
    <source>
        <dbReference type="Proteomes" id="UP000799429"/>
    </source>
</evidence>
<dbReference type="PANTHER" id="PTHR12790:SF0">
    <property type="entry name" value="RNA POLYMERASE I-SPECIFIC TRANSCRIPTION INITIATION FACTOR RRN3-RELATED"/>
    <property type="match status" value="1"/>
</dbReference>
<dbReference type="Pfam" id="PF05327">
    <property type="entry name" value="RRN3"/>
    <property type="match status" value="1"/>
</dbReference>
<organism evidence="3 4">
    <name type="scientific">Patellaria atrata CBS 101060</name>
    <dbReference type="NCBI Taxonomy" id="1346257"/>
    <lineage>
        <taxon>Eukaryota</taxon>
        <taxon>Fungi</taxon>
        <taxon>Dikarya</taxon>
        <taxon>Ascomycota</taxon>
        <taxon>Pezizomycotina</taxon>
        <taxon>Dothideomycetes</taxon>
        <taxon>Dothideomycetes incertae sedis</taxon>
        <taxon>Patellariales</taxon>
        <taxon>Patellariaceae</taxon>
        <taxon>Patellaria</taxon>
    </lineage>
</organism>
<keyword evidence="4" id="KW-1185">Reference proteome</keyword>
<dbReference type="EMBL" id="MU006104">
    <property type="protein sequence ID" value="KAF2836386.1"/>
    <property type="molecule type" value="Genomic_DNA"/>
</dbReference>
<feature type="compositionally biased region" description="Acidic residues" evidence="2">
    <location>
        <begin position="641"/>
        <end position="677"/>
    </location>
</feature>
<sequence>MVSIAAAPGAFSSDIPNHHLASKRKFAGEDVHDDFLPSSLAKRHKVAFAPDVQIRIMDDYNNKPEILIREEVRRGIDNHILGDSAGYDQLKHLFTAEPGTEEAPSTPLLQKYVSALINHISMLKKNCSSLVHAILDCDWLGRDERFVALYTRLLESLLSAHGGYATSVLEMVVTNFVDLPPSTGQLPGNVPVNKSELQARAHRVLKSLLTRIPSASSSLAPILSATFPFSTDSTRAHIEYTQNLLFLTTYTPELKGQILALIIEKLVKIDVQIQVDMEDLEDELEENLVGDIVEGHGRFHEEDEEGDLSEVESDTPSRGSVADEEERLNHLKQSIVKLDTIMDLLFNYYHPIFSKGTQSESIEAFEHLQLQFSSTILPTYRSRHTQFLLFHFGQSSPVLIERFVGSCAKLSFDKNQPHFLRLSAAAYLASFIARGAHVSRTVVNDVFDVLGNHLDNLRRTHEPSCVGPDLQRYGAYYALAQALLYIFCFRWRDLVISEEYDDEDDEDILLEGRDLSWARGIKDLLTRNIYSRLNPLKICSPAIVTQFARFAHHLRFMYVFPLIETNKRIRFSRSVMSSARISGMGERETSLSTKRGDDAFQLDAYFPFDPYSLPRSRRWLSSDYIEWKSIPGLDDSKNNEDIDEDDDDDDDDEDDDDDSDSPTSVDDSESDDDDNAEDGMLLAHFDRTSTDTEGSP</sequence>
<dbReference type="GO" id="GO:0005634">
    <property type="term" value="C:nucleus"/>
    <property type="evidence" value="ECO:0007669"/>
    <property type="project" value="TreeGrafter"/>
</dbReference>
<comment type="caution">
    <text evidence="3">The sequence shown here is derived from an EMBL/GenBank/DDBJ whole genome shotgun (WGS) entry which is preliminary data.</text>
</comment>
<evidence type="ECO:0000256" key="1">
    <source>
        <dbReference type="ARBA" id="ARBA00010098"/>
    </source>
</evidence>
<feature type="region of interest" description="Disordered" evidence="2">
    <location>
        <begin position="299"/>
        <end position="324"/>
    </location>
</feature>
<comment type="similarity">
    <text evidence="1">Belongs to the RRN3 family.</text>
</comment>
<dbReference type="Proteomes" id="UP000799429">
    <property type="component" value="Unassembled WGS sequence"/>
</dbReference>
<name>A0A9P4S586_9PEZI</name>
<keyword evidence="3" id="KW-0396">Initiation factor</keyword>
<proteinExistence type="inferred from homology"/>
<gene>
    <name evidence="3" type="ORF">M501DRAFT_987547</name>
</gene>
<dbReference type="GO" id="GO:0006361">
    <property type="term" value="P:transcription initiation at RNA polymerase I promoter"/>
    <property type="evidence" value="ECO:0007669"/>
    <property type="project" value="InterPro"/>
</dbReference>
<protein>
    <submittedName>
        <fullName evidence="3">RNA polymerase I-specific transcription initiation factor RRN3</fullName>
    </submittedName>
</protein>
<dbReference type="GO" id="GO:0003743">
    <property type="term" value="F:translation initiation factor activity"/>
    <property type="evidence" value="ECO:0007669"/>
    <property type="project" value="UniProtKB-KW"/>
</dbReference>